<keyword evidence="1" id="KW-0472">Membrane</keyword>
<dbReference type="EMBL" id="JBDKWZ010000008">
    <property type="protein sequence ID" value="MEN7549235.1"/>
    <property type="molecule type" value="Genomic_DNA"/>
</dbReference>
<evidence type="ECO:0000313" key="3">
    <source>
        <dbReference type="Proteomes" id="UP001403385"/>
    </source>
</evidence>
<proteinExistence type="predicted"/>
<evidence type="ECO:0000256" key="1">
    <source>
        <dbReference type="SAM" id="Phobius"/>
    </source>
</evidence>
<reference evidence="2 3" key="1">
    <citation type="submission" date="2024-04" db="EMBL/GenBank/DDBJ databases">
        <title>Novel genus in family Flammeovirgaceae.</title>
        <authorList>
            <person name="Nguyen T.H."/>
            <person name="Vuong T.Q."/>
            <person name="Le H."/>
            <person name="Kim S.-G."/>
        </authorList>
    </citation>
    <scope>NUCLEOTIDE SEQUENCE [LARGE SCALE GENOMIC DNA]</scope>
    <source>
        <strain evidence="2 3">JCM 23209</strain>
    </source>
</reference>
<keyword evidence="1" id="KW-0812">Transmembrane</keyword>
<keyword evidence="3" id="KW-1185">Reference proteome</keyword>
<organism evidence="2 3">
    <name type="scientific">Rapidithrix thailandica</name>
    <dbReference type="NCBI Taxonomy" id="413964"/>
    <lineage>
        <taxon>Bacteria</taxon>
        <taxon>Pseudomonadati</taxon>
        <taxon>Bacteroidota</taxon>
        <taxon>Cytophagia</taxon>
        <taxon>Cytophagales</taxon>
        <taxon>Flammeovirgaceae</taxon>
        <taxon>Rapidithrix</taxon>
    </lineage>
</organism>
<name>A0AAW9S220_9BACT</name>
<dbReference type="AlphaFoldDB" id="A0AAW9S220"/>
<accession>A0AAW9S220</accession>
<dbReference type="Proteomes" id="UP001403385">
    <property type="component" value="Unassembled WGS sequence"/>
</dbReference>
<dbReference type="NCBIfam" id="TIGR02117">
    <property type="entry name" value="chp_urease_rgn"/>
    <property type="match status" value="1"/>
</dbReference>
<protein>
    <submittedName>
        <fullName evidence="2">TIGR02117 family protein</fullName>
    </submittedName>
</protein>
<dbReference type="RefSeq" id="WP_346822011.1">
    <property type="nucleotide sequence ID" value="NZ_JBDKWZ010000008.1"/>
</dbReference>
<comment type="caution">
    <text evidence="2">The sequence shown here is derived from an EMBL/GenBank/DDBJ whole genome shotgun (WGS) entry which is preliminary data.</text>
</comment>
<evidence type="ECO:0000313" key="2">
    <source>
        <dbReference type="EMBL" id="MEN7549235.1"/>
    </source>
</evidence>
<keyword evidence="1" id="KW-1133">Transmembrane helix</keyword>
<sequence length="221" mass="25518">MKKIILYLKRFGLFCMASLLFYLFSAFLLSFLSTQPEPTTCPQTQGIYVTSNGVHLDVILSRQQLSALLQQNLHLSPETAYVAFGWGDKGFYLNTPTWQDLTFSTACNALFFPSETTLHLTYYRATHQDWKYIALCPEQLKQLNAYIQATFTQNAQGEFIKIKEPGYFYNDVFYEAEGHYSFINTCNCWVNNALKAAQVPTSIWSPFDWGVLYHADKKWKD</sequence>
<feature type="transmembrane region" description="Helical" evidence="1">
    <location>
        <begin position="12"/>
        <end position="32"/>
    </location>
</feature>
<dbReference type="Pfam" id="PF09601">
    <property type="entry name" value="DUF2459"/>
    <property type="match status" value="1"/>
</dbReference>
<dbReference type="InterPro" id="IPR011727">
    <property type="entry name" value="CHP02117"/>
</dbReference>
<gene>
    <name evidence="2" type="ORF">AAG747_15025</name>
</gene>